<sequence>MSVYKVIDIIGTSTTSWEDAAMTAVKTAGSTVRDIRVAEVVRQDLELGEGDAVTYRVKLQVSFKYEG</sequence>
<evidence type="ECO:0000313" key="2">
    <source>
        <dbReference type="Proteomes" id="UP000030002"/>
    </source>
</evidence>
<dbReference type="SUPFAM" id="SSF89807">
    <property type="entry name" value="Dodecin-like"/>
    <property type="match status" value="1"/>
</dbReference>
<dbReference type="PANTHER" id="PTHR39324">
    <property type="entry name" value="CALCIUM DODECIN"/>
    <property type="match status" value="1"/>
</dbReference>
<dbReference type="InterPro" id="IPR036694">
    <property type="entry name" value="Dodecin-like_sf"/>
</dbReference>
<gene>
    <name evidence="1" type="ORF">N802_10410</name>
</gene>
<dbReference type="STRING" id="1385520.N802_10410"/>
<dbReference type="OrthoDB" id="5244347at2"/>
<dbReference type="Proteomes" id="UP000030002">
    <property type="component" value="Unassembled WGS sequence"/>
</dbReference>
<keyword evidence="2" id="KW-1185">Reference proteome</keyword>
<dbReference type="AlphaFoldDB" id="A0A0A0IYD3"/>
<accession>A0A0A0IYD3</accession>
<dbReference type="eggNOG" id="COG3360">
    <property type="taxonomic scope" value="Bacteria"/>
</dbReference>
<dbReference type="Pfam" id="PF07311">
    <property type="entry name" value="Dodecin"/>
    <property type="match status" value="1"/>
</dbReference>
<reference evidence="1 2" key="1">
    <citation type="submission" date="2013-08" db="EMBL/GenBank/DDBJ databases">
        <title>The genome sequence of Knoellia sinensis.</title>
        <authorList>
            <person name="Zhu W."/>
            <person name="Wang G."/>
        </authorList>
    </citation>
    <scope>NUCLEOTIDE SEQUENCE [LARGE SCALE GENOMIC DNA]</scope>
    <source>
        <strain evidence="1 2">KCTC 19936</strain>
    </source>
</reference>
<dbReference type="EMBL" id="AVPJ01000028">
    <property type="protein sequence ID" value="KGN29813.1"/>
    <property type="molecule type" value="Genomic_DNA"/>
</dbReference>
<name>A0A0A0IYD3_9MICO</name>
<evidence type="ECO:0000313" key="1">
    <source>
        <dbReference type="EMBL" id="KGN29813.1"/>
    </source>
</evidence>
<proteinExistence type="predicted"/>
<comment type="caution">
    <text evidence="1">The sequence shown here is derived from an EMBL/GenBank/DDBJ whole genome shotgun (WGS) entry which is preliminary data.</text>
</comment>
<dbReference type="Gene3D" id="3.30.1660.10">
    <property type="entry name" value="Flavin-binding protein dodecin"/>
    <property type="match status" value="1"/>
</dbReference>
<protein>
    <submittedName>
        <fullName evidence="1">Transporter</fullName>
    </submittedName>
</protein>
<dbReference type="PANTHER" id="PTHR39324:SF1">
    <property type="entry name" value="CALCIUM DODECIN"/>
    <property type="match status" value="1"/>
</dbReference>
<organism evidence="1 2">
    <name type="scientific">Knoellia sinensis KCTC 19936</name>
    <dbReference type="NCBI Taxonomy" id="1385520"/>
    <lineage>
        <taxon>Bacteria</taxon>
        <taxon>Bacillati</taxon>
        <taxon>Actinomycetota</taxon>
        <taxon>Actinomycetes</taxon>
        <taxon>Micrococcales</taxon>
        <taxon>Intrasporangiaceae</taxon>
        <taxon>Knoellia</taxon>
    </lineage>
</organism>
<dbReference type="RefSeq" id="WP_035919359.1">
    <property type="nucleotide sequence ID" value="NZ_AVPJ01000028.1"/>
</dbReference>
<dbReference type="InterPro" id="IPR025543">
    <property type="entry name" value="Dodecin-like"/>
</dbReference>
<dbReference type="InterPro" id="IPR009923">
    <property type="entry name" value="Dodecin"/>
</dbReference>